<comment type="caution">
    <text evidence="3">The sequence shown here is derived from an EMBL/GenBank/DDBJ whole genome shotgun (WGS) entry which is preliminary data.</text>
</comment>
<evidence type="ECO:0000313" key="3">
    <source>
        <dbReference type="EMBL" id="KAH8358855.1"/>
    </source>
</evidence>
<gene>
    <name evidence="3" type="ORF">KR093_002895</name>
</gene>
<dbReference type="Proteomes" id="UP001200034">
    <property type="component" value="Unassembled WGS sequence"/>
</dbReference>
<dbReference type="EMBL" id="JAJJHW010003409">
    <property type="protein sequence ID" value="KAH8358855.1"/>
    <property type="molecule type" value="Genomic_DNA"/>
</dbReference>
<dbReference type="AlphaFoldDB" id="A0AAD4PG66"/>
<organism evidence="3 4">
    <name type="scientific">Drosophila rubida</name>
    <dbReference type="NCBI Taxonomy" id="30044"/>
    <lineage>
        <taxon>Eukaryota</taxon>
        <taxon>Metazoa</taxon>
        <taxon>Ecdysozoa</taxon>
        <taxon>Arthropoda</taxon>
        <taxon>Hexapoda</taxon>
        <taxon>Insecta</taxon>
        <taxon>Pterygota</taxon>
        <taxon>Neoptera</taxon>
        <taxon>Endopterygota</taxon>
        <taxon>Diptera</taxon>
        <taxon>Brachycera</taxon>
        <taxon>Muscomorpha</taxon>
        <taxon>Ephydroidea</taxon>
        <taxon>Drosophilidae</taxon>
        <taxon>Drosophila</taxon>
    </lineage>
</organism>
<feature type="compositionally biased region" description="Polar residues" evidence="2">
    <location>
        <begin position="22"/>
        <end position="32"/>
    </location>
</feature>
<protein>
    <submittedName>
        <fullName evidence="3">Uncharacterized protein</fullName>
    </submittedName>
</protein>
<feature type="region of interest" description="Disordered" evidence="2">
    <location>
        <begin position="235"/>
        <end position="256"/>
    </location>
</feature>
<accession>A0AAD4PG66</accession>
<feature type="coiled-coil region" evidence="1">
    <location>
        <begin position="100"/>
        <end position="127"/>
    </location>
</feature>
<keyword evidence="1" id="KW-0175">Coiled coil</keyword>
<name>A0AAD4PG66_9MUSC</name>
<evidence type="ECO:0000256" key="2">
    <source>
        <dbReference type="SAM" id="MobiDB-lite"/>
    </source>
</evidence>
<sequence length="256" mass="29598">MSNLGDHLDNKDNQNGDRESTKSASGDDNANNYESLKDMIRSQLSNILTKADIRREINEMLMLLPPQRREMDTEYVKIEDLKNIVRTVVYESLTMQKMYNSQFSERLEKLEKVLWNLNRRVDDMTEHVKLVSTAFKLQALSPKRLGGGKEYETELKTYTQLPKPSGNGLELSAAEEQMLTQMLDNVNLEDMPSSSNRHKVSQPLADESMQRAAAHRQYEANMLMYRKSQFSLQLNNRTQWTPNQESQANNNQTDDD</sequence>
<feature type="compositionally biased region" description="Basic and acidic residues" evidence="2">
    <location>
        <begin position="1"/>
        <end position="21"/>
    </location>
</feature>
<evidence type="ECO:0000313" key="4">
    <source>
        <dbReference type="Proteomes" id="UP001200034"/>
    </source>
</evidence>
<feature type="region of interest" description="Disordered" evidence="2">
    <location>
        <begin position="1"/>
        <end position="32"/>
    </location>
</feature>
<proteinExistence type="predicted"/>
<evidence type="ECO:0000256" key="1">
    <source>
        <dbReference type="SAM" id="Coils"/>
    </source>
</evidence>
<reference evidence="3" key="1">
    <citation type="journal article" date="2021" name="Mol. Ecol. Resour.">
        <title>Phylogenomic analyses of the genus Drosophila reveals genomic signals of climate adaptation.</title>
        <authorList>
            <person name="Li F."/>
            <person name="Rane R.V."/>
            <person name="Luria V."/>
            <person name="Xiong Z."/>
            <person name="Chen J."/>
            <person name="Li Z."/>
            <person name="Catullo R.A."/>
            <person name="Griffin P.C."/>
            <person name="Schiffer M."/>
            <person name="Pearce S."/>
            <person name="Lee S.F."/>
            <person name="McElroy K."/>
            <person name="Stocker A."/>
            <person name="Shirriffs J."/>
            <person name="Cockerell F."/>
            <person name="Coppin C."/>
            <person name="Sgro C.M."/>
            <person name="Karger A."/>
            <person name="Cain J.W."/>
            <person name="Weber J.A."/>
            <person name="Santpere G."/>
            <person name="Kirschner M.W."/>
            <person name="Hoffmann A.A."/>
            <person name="Oakeshott J.G."/>
            <person name="Zhang G."/>
        </authorList>
    </citation>
    <scope>NUCLEOTIDE SEQUENCE</scope>
    <source>
        <strain evidence="3">BGI-SZ-2011g</strain>
    </source>
</reference>
<keyword evidence="4" id="KW-1185">Reference proteome</keyword>